<dbReference type="InterPro" id="IPR036028">
    <property type="entry name" value="SH3-like_dom_sf"/>
</dbReference>
<evidence type="ECO:0000256" key="3">
    <source>
        <dbReference type="SAM" id="MobiDB-lite"/>
    </source>
</evidence>
<evidence type="ECO:0000256" key="2">
    <source>
        <dbReference type="PROSITE-ProRule" id="PRU00192"/>
    </source>
</evidence>
<dbReference type="PANTHER" id="PTHR35391">
    <property type="entry name" value="C2H2-TYPE DOMAIN-CONTAINING PROTEIN-RELATED"/>
    <property type="match status" value="1"/>
</dbReference>
<dbReference type="AlphaFoldDB" id="A0A9P4NDH1"/>
<keyword evidence="6" id="KW-1185">Reference proteome</keyword>
<organism evidence="5 6">
    <name type="scientific">Lojkania enalia</name>
    <dbReference type="NCBI Taxonomy" id="147567"/>
    <lineage>
        <taxon>Eukaryota</taxon>
        <taxon>Fungi</taxon>
        <taxon>Dikarya</taxon>
        <taxon>Ascomycota</taxon>
        <taxon>Pezizomycotina</taxon>
        <taxon>Dothideomycetes</taxon>
        <taxon>Pleosporomycetidae</taxon>
        <taxon>Pleosporales</taxon>
        <taxon>Pleosporales incertae sedis</taxon>
        <taxon>Lojkania</taxon>
    </lineage>
</organism>
<protein>
    <recommendedName>
        <fullName evidence="4">SH3 domain-containing protein</fullName>
    </recommendedName>
</protein>
<dbReference type="Proteomes" id="UP000800093">
    <property type="component" value="Unassembled WGS sequence"/>
</dbReference>
<dbReference type="CDD" id="cd00174">
    <property type="entry name" value="SH3"/>
    <property type="match status" value="1"/>
</dbReference>
<dbReference type="PROSITE" id="PS50002">
    <property type="entry name" value="SH3"/>
    <property type="match status" value="1"/>
</dbReference>
<dbReference type="SUPFAM" id="SSF50044">
    <property type="entry name" value="SH3-domain"/>
    <property type="match status" value="1"/>
</dbReference>
<dbReference type="Pfam" id="PF26082">
    <property type="entry name" value="zf-C2H2_AcuF"/>
    <property type="match status" value="1"/>
</dbReference>
<evidence type="ECO:0000313" key="6">
    <source>
        <dbReference type="Proteomes" id="UP000800093"/>
    </source>
</evidence>
<accession>A0A9P4NDH1</accession>
<feature type="non-terminal residue" evidence="5">
    <location>
        <position position="329"/>
    </location>
</feature>
<feature type="compositionally biased region" description="Polar residues" evidence="3">
    <location>
        <begin position="251"/>
        <end position="269"/>
    </location>
</feature>
<feature type="region of interest" description="Disordered" evidence="3">
    <location>
        <begin position="244"/>
        <end position="277"/>
    </location>
</feature>
<evidence type="ECO:0000256" key="1">
    <source>
        <dbReference type="ARBA" id="ARBA00022443"/>
    </source>
</evidence>
<evidence type="ECO:0000259" key="4">
    <source>
        <dbReference type="PROSITE" id="PS50002"/>
    </source>
</evidence>
<dbReference type="Gene3D" id="2.30.30.40">
    <property type="entry name" value="SH3 Domains"/>
    <property type="match status" value="1"/>
</dbReference>
<dbReference type="EMBL" id="ML986578">
    <property type="protein sequence ID" value="KAF2271108.1"/>
    <property type="molecule type" value="Genomic_DNA"/>
</dbReference>
<dbReference type="OrthoDB" id="3799840at2759"/>
<feature type="domain" description="SH3" evidence="4">
    <location>
        <begin position="283"/>
        <end position="329"/>
    </location>
</feature>
<dbReference type="InterPro" id="IPR058925">
    <property type="entry name" value="zf-C2H2_AcuF"/>
</dbReference>
<gene>
    <name evidence="5" type="ORF">CC78DRAFT_484840</name>
</gene>
<comment type="caution">
    <text evidence="5">The sequence shown here is derived from an EMBL/GenBank/DDBJ whole genome shotgun (WGS) entry which is preliminary data.</text>
</comment>
<dbReference type="InterPro" id="IPR001452">
    <property type="entry name" value="SH3_domain"/>
</dbReference>
<sequence length="329" mass="37020">MVPQQPTLVPGVLDIKPSENMEPEIDKDAGLLRAPRLSAPGPLSILSGTEATGFNQKIEERLETETVVSYATTSHGLDGEAIELPPPPSDASSKDEFICPYCHVVCPSHQGRGKAWRSHVLHDMQPYICTYHPCPTSDQLFANKNTWLEHERLVHRRIWQCHEHPSFVSASKEAFQIHLQNAHVNLTTAQAQQLANFAEASTRDERDQCPFCLSSGPFPEGLHSHMAYHQERIASFALPRYTNMTDEDTSRSGQAQGRRSMDSLHSGSDITDEEYDEEKLEDREAYLVRALRSYAARRDNELGFAEGQVILVFGGTQKWLKGYYLTDLQ</sequence>
<reference evidence="6" key="1">
    <citation type="journal article" date="2020" name="Stud. Mycol.">
        <title>101 Dothideomycetes genomes: A test case for predicting lifestyles and emergence of pathogens.</title>
        <authorList>
            <person name="Haridas S."/>
            <person name="Albert R."/>
            <person name="Binder M."/>
            <person name="Bloem J."/>
            <person name="LaButti K."/>
            <person name="Salamov A."/>
            <person name="Andreopoulos B."/>
            <person name="Baker S."/>
            <person name="Barry K."/>
            <person name="Bills G."/>
            <person name="Bluhm B."/>
            <person name="Cannon C."/>
            <person name="Castanera R."/>
            <person name="Culley D."/>
            <person name="Daum C."/>
            <person name="Ezra D."/>
            <person name="Gonzalez J."/>
            <person name="Henrissat B."/>
            <person name="Kuo A."/>
            <person name="Liang C."/>
            <person name="Lipzen A."/>
            <person name="Lutzoni F."/>
            <person name="Magnuson J."/>
            <person name="Mondo S."/>
            <person name="Nolan M."/>
            <person name="Ohm R."/>
            <person name="Pangilinan J."/>
            <person name="Park H.-J."/>
            <person name="Ramirez L."/>
            <person name="Alfaro M."/>
            <person name="Sun H."/>
            <person name="Tritt A."/>
            <person name="Yoshinaga Y."/>
            <person name="Zwiers L.-H."/>
            <person name="Turgeon B."/>
            <person name="Goodwin S."/>
            <person name="Spatafora J."/>
            <person name="Crous P."/>
            <person name="Grigoriev I."/>
        </authorList>
    </citation>
    <scope>NUCLEOTIDE SEQUENCE [LARGE SCALE GENOMIC DNA]</scope>
    <source>
        <strain evidence="6">CBS 304.66</strain>
    </source>
</reference>
<name>A0A9P4NDH1_9PLEO</name>
<proteinExistence type="predicted"/>
<dbReference type="PANTHER" id="PTHR35391:SF7">
    <property type="entry name" value="C2H2-TYPE DOMAIN-CONTAINING PROTEIN"/>
    <property type="match status" value="1"/>
</dbReference>
<keyword evidence="1 2" id="KW-0728">SH3 domain</keyword>
<evidence type="ECO:0000313" key="5">
    <source>
        <dbReference type="EMBL" id="KAF2271108.1"/>
    </source>
</evidence>